<feature type="compositionally biased region" description="Low complexity" evidence="1">
    <location>
        <begin position="121"/>
        <end position="132"/>
    </location>
</feature>
<dbReference type="RefSeq" id="WP_126121427.1">
    <property type="nucleotide sequence ID" value="NZ_RXHJ01000015.1"/>
</dbReference>
<dbReference type="Proteomes" id="UP000274907">
    <property type="component" value="Unassembled WGS sequence"/>
</dbReference>
<comment type="caution">
    <text evidence="3">The sequence shown here is derived from an EMBL/GenBank/DDBJ whole genome shotgun (WGS) entry which is preliminary data.</text>
</comment>
<organism evidence="3 4">
    <name type="scientific">Corynebacterium hylobatis</name>
    <dbReference type="NCBI Taxonomy" id="1859290"/>
    <lineage>
        <taxon>Bacteria</taxon>
        <taxon>Bacillati</taxon>
        <taxon>Actinomycetota</taxon>
        <taxon>Actinomycetes</taxon>
        <taxon>Mycobacteriales</taxon>
        <taxon>Corynebacteriaceae</taxon>
        <taxon>Corynebacterium</taxon>
    </lineage>
</organism>
<name>A0A3R9ZHZ0_9CORY</name>
<keyword evidence="4" id="KW-1185">Reference proteome</keyword>
<keyword evidence="2" id="KW-0472">Membrane</keyword>
<reference evidence="3 4" key="1">
    <citation type="submission" date="2018-12" db="EMBL/GenBank/DDBJ databases">
        <title>YIM 101343 draft genome.</title>
        <authorList>
            <person name="Chen X."/>
        </authorList>
    </citation>
    <scope>NUCLEOTIDE SEQUENCE [LARGE SCALE GENOMIC DNA]</scope>
    <source>
        <strain evidence="3 4">YIM 101343</strain>
    </source>
</reference>
<feature type="region of interest" description="Disordered" evidence="1">
    <location>
        <begin position="115"/>
        <end position="217"/>
    </location>
</feature>
<dbReference type="AlphaFoldDB" id="A0A3R9ZHZ0"/>
<dbReference type="EMBL" id="RXHJ01000015">
    <property type="protein sequence ID" value="RSZ61831.1"/>
    <property type="molecule type" value="Genomic_DNA"/>
</dbReference>
<feature type="region of interest" description="Disordered" evidence="1">
    <location>
        <begin position="54"/>
        <end position="92"/>
    </location>
</feature>
<evidence type="ECO:0000313" key="4">
    <source>
        <dbReference type="Proteomes" id="UP000274907"/>
    </source>
</evidence>
<proteinExistence type="predicted"/>
<feature type="compositionally biased region" description="Pro residues" evidence="1">
    <location>
        <begin position="179"/>
        <end position="188"/>
    </location>
</feature>
<keyword evidence="2" id="KW-0812">Transmembrane</keyword>
<accession>A0A3R9ZHZ0</accession>
<feature type="transmembrane region" description="Helical" evidence="2">
    <location>
        <begin position="15"/>
        <end position="34"/>
    </location>
</feature>
<dbReference type="OrthoDB" id="4426566at2"/>
<keyword evidence="2" id="KW-1133">Transmembrane helix</keyword>
<gene>
    <name evidence="3" type="ORF">EAH68_11220</name>
</gene>
<protein>
    <recommendedName>
        <fullName evidence="5">DNA-directed RNA polymerase II</fullName>
    </recommendedName>
</protein>
<feature type="compositionally biased region" description="Low complexity" evidence="1">
    <location>
        <begin position="77"/>
        <end position="92"/>
    </location>
</feature>
<sequence>MEGTKGQVNTEKRRVYLFIAVGLLAAAAVGYGVWRASTPSTPSASDIATVTAEVSTNSDTAGQIAPTPDPGESRISTANTAPAPAAAPADDPYLAPNAVVQAAPTDIGPTVIYRPENIMDTPTTPEPAAAQPTPSPAPTGAVTVSGRPENTGPTTTPPGPEQTQTTTTPPTPDTGTPTPVEPATPEPAAPATAPTQAPTTPATTTPQPAPAGSSLPD</sequence>
<feature type="compositionally biased region" description="Low complexity" evidence="1">
    <location>
        <begin position="189"/>
        <end position="206"/>
    </location>
</feature>
<evidence type="ECO:0000313" key="3">
    <source>
        <dbReference type="EMBL" id="RSZ61831.1"/>
    </source>
</evidence>
<evidence type="ECO:0000256" key="2">
    <source>
        <dbReference type="SAM" id="Phobius"/>
    </source>
</evidence>
<feature type="compositionally biased region" description="Low complexity" evidence="1">
    <location>
        <begin position="161"/>
        <end position="178"/>
    </location>
</feature>
<evidence type="ECO:0008006" key="5">
    <source>
        <dbReference type="Google" id="ProtNLM"/>
    </source>
</evidence>
<evidence type="ECO:0000256" key="1">
    <source>
        <dbReference type="SAM" id="MobiDB-lite"/>
    </source>
</evidence>